<gene>
    <name evidence="2" type="ORF">CC80DRAFT_487334</name>
</gene>
<evidence type="ECO:0000313" key="2">
    <source>
        <dbReference type="EMBL" id="KAF1962889.1"/>
    </source>
</evidence>
<dbReference type="InterPro" id="IPR053204">
    <property type="entry name" value="Oxopyrrolidines_Biosynth-assoc"/>
</dbReference>
<dbReference type="EMBL" id="ML976978">
    <property type="protein sequence ID" value="KAF1962889.1"/>
    <property type="molecule type" value="Genomic_DNA"/>
</dbReference>
<organism evidence="2 3">
    <name type="scientific">Byssothecium circinans</name>
    <dbReference type="NCBI Taxonomy" id="147558"/>
    <lineage>
        <taxon>Eukaryota</taxon>
        <taxon>Fungi</taxon>
        <taxon>Dikarya</taxon>
        <taxon>Ascomycota</taxon>
        <taxon>Pezizomycotina</taxon>
        <taxon>Dothideomycetes</taxon>
        <taxon>Pleosporomycetidae</taxon>
        <taxon>Pleosporales</taxon>
        <taxon>Massarineae</taxon>
        <taxon>Massarinaceae</taxon>
        <taxon>Byssothecium</taxon>
    </lineage>
</organism>
<accession>A0A6A5UG11</accession>
<dbReference type="PANTHER" id="PTHR38797">
    <property type="entry name" value="NUCLEAR PORE COMPLEX PROTEIN NUP85-RELATED"/>
    <property type="match status" value="1"/>
</dbReference>
<feature type="coiled-coil region" evidence="1">
    <location>
        <begin position="270"/>
        <end position="297"/>
    </location>
</feature>
<dbReference type="AlphaFoldDB" id="A0A6A5UG11"/>
<dbReference type="Pfam" id="PF12311">
    <property type="entry name" value="DUF3632"/>
    <property type="match status" value="1"/>
</dbReference>
<dbReference type="InterPro" id="IPR022085">
    <property type="entry name" value="OpdG"/>
</dbReference>
<dbReference type="OrthoDB" id="3350591at2759"/>
<keyword evidence="3" id="KW-1185">Reference proteome</keyword>
<protein>
    <submittedName>
        <fullName evidence="2">Uncharacterized protein</fullName>
    </submittedName>
</protein>
<evidence type="ECO:0000313" key="3">
    <source>
        <dbReference type="Proteomes" id="UP000800035"/>
    </source>
</evidence>
<reference evidence="2" key="1">
    <citation type="journal article" date="2020" name="Stud. Mycol.">
        <title>101 Dothideomycetes genomes: a test case for predicting lifestyles and emergence of pathogens.</title>
        <authorList>
            <person name="Haridas S."/>
            <person name="Albert R."/>
            <person name="Binder M."/>
            <person name="Bloem J."/>
            <person name="Labutti K."/>
            <person name="Salamov A."/>
            <person name="Andreopoulos B."/>
            <person name="Baker S."/>
            <person name="Barry K."/>
            <person name="Bills G."/>
            <person name="Bluhm B."/>
            <person name="Cannon C."/>
            <person name="Castanera R."/>
            <person name="Culley D."/>
            <person name="Daum C."/>
            <person name="Ezra D."/>
            <person name="Gonzalez J."/>
            <person name="Henrissat B."/>
            <person name="Kuo A."/>
            <person name="Liang C."/>
            <person name="Lipzen A."/>
            <person name="Lutzoni F."/>
            <person name="Magnuson J."/>
            <person name="Mondo S."/>
            <person name="Nolan M."/>
            <person name="Ohm R."/>
            <person name="Pangilinan J."/>
            <person name="Park H.-J."/>
            <person name="Ramirez L."/>
            <person name="Alfaro M."/>
            <person name="Sun H."/>
            <person name="Tritt A."/>
            <person name="Yoshinaga Y."/>
            <person name="Zwiers L.-H."/>
            <person name="Turgeon B."/>
            <person name="Goodwin S."/>
            <person name="Spatafora J."/>
            <person name="Crous P."/>
            <person name="Grigoriev I."/>
        </authorList>
    </citation>
    <scope>NUCLEOTIDE SEQUENCE</scope>
    <source>
        <strain evidence="2">CBS 675.92</strain>
    </source>
</reference>
<dbReference type="Proteomes" id="UP000800035">
    <property type="component" value="Unassembled WGS sequence"/>
</dbReference>
<name>A0A6A5UG11_9PLEO</name>
<keyword evidence="1" id="KW-0175">Coiled coil</keyword>
<proteinExistence type="predicted"/>
<dbReference type="PANTHER" id="PTHR38797:SF4">
    <property type="entry name" value="NUCLEAR PORE COMPLEX PROTEIN NUP85"/>
    <property type="match status" value="1"/>
</dbReference>
<evidence type="ECO:0000256" key="1">
    <source>
        <dbReference type="SAM" id="Coils"/>
    </source>
</evidence>
<sequence length="297" mass="33296">MAPHPSQNQKIEQIISSTKDEAQQIDKIGEIRGWFKPEHDSIFYPIIQAYVQGTTDLSSAVTQITTSIDKVWASKPKGPGSGYLLDLWYSIIHSSKRIPYHESASHKKLIGLVKAIKEHPEPESSKGRKIYEELADFSLATAEAYNDSPGCGSGYTSPEISAWANFNFFLALVTASSLADRTIYAIYAIRPALEDRHANDQKGWTELEAHVPAAAAWIFGMGRKLFEKEEDLTPTDPNHGNPARGGELWKGGSVFSKERWAFWKKKFGVVVELEGLKEETRRVAEEAREAMERVEKE</sequence>